<dbReference type="Gramene" id="TVU33598">
    <property type="protein sequence ID" value="TVU33598"/>
    <property type="gene ID" value="EJB05_25423"/>
</dbReference>
<keyword evidence="5" id="KW-1185">Reference proteome</keyword>
<organism evidence="4 5">
    <name type="scientific">Eragrostis curvula</name>
    <name type="common">weeping love grass</name>
    <dbReference type="NCBI Taxonomy" id="38414"/>
    <lineage>
        <taxon>Eukaryota</taxon>
        <taxon>Viridiplantae</taxon>
        <taxon>Streptophyta</taxon>
        <taxon>Embryophyta</taxon>
        <taxon>Tracheophyta</taxon>
        <taxon>Spermatophyta</taxon>
        <taxon>Magnoliopsida</taxon>
        <taxon>Liliopsida</taxon>
        <taxon>Poales</taxon>
        <taxon>Poaceae</taxon>
        <taxon>PACMAD clade</taxon>
        <taxon>Chloridoideae</taxon>
        <taxon>Eragrostideae</taxon>
        <taxon>Eragrostidinae</taxon>
        <taxon>Eragrostis</taxon>
    </lineage>
</organism>
<keyword evidence="2" id="KW-0646">Protease inhibitor</keyword>
<dbReference type="InterPro" id="IPR036354">
    <property type="entry name" value="Prot_inh_pot1_sf"/>
</dbReference>
<dbReference type="Gene3D" id="3.30.10.10">
    <property type="entry name" value="Trypsin Inhibitor V, subunit A"/>
    <property type="match status" value="1"/>
</dbReference>
<dbReference type="PANTHER" id="PTHR33091">
    <property type="entry name" value="PROTEIN, PUTATIVE, EXPRESSED-RELATED"/>
    <property type="match status" value="1"/>
</dbReference>
<comment type="similarity">
    <text evidence="1">Belongs to the protease inhibitor I13 (potato type I serine protease inhibitor) family.</text>
</comment>
<evidence type="ECO:0000256" key="2">
    <source>
        <dbReference type="ARBA" id="ARBA00022690"/>
    </source>
</evidence>
<name>A0A5J9VD26_9POAL</name>
<accession>A0A5J9VD26</accession>
<keyword evidence="3" id="KW-0722">Serine protease inhibitor</keyword>
<dbReference type="InterPro" id="IPR000864">
    <property type="entry name" value="Prot_inh_pot1"/>
</dbReference>
<evidence type="ECO:0000313" key="5">
    <source>
        <dbReference type="Proteomes" id="UP000324897"/>
    </source>
</evidence>
<feature type="non-terminal residue" evidence="4">
    <location>
        <position position="1"/>
    </location>
</feature>
<dbReference type="Pfam" id="PF00280">
    <property type="entry name" value="potato_inhibit"/>
    <property type="match status" value="1"/>
</dbReference>
<sequence length="76" mass="8051">MGRGLPAVAADAAKTSWPELVGQHFVVAVGVIHAEREDVVIKLFGVADHPPGAFDDHRVCLFVDQNGHVARTPVVG</sequence>
<dbReference type="GO" id="GO:0004867">
    <property type="term" value="F:serine-type endopeptidase inhibitor activity"/>
    <property type="evidence" value="ECO:0007669"/>
    <property type="project" value="UniProtKB-KW"/>
</dbReference>
<dbReference type="AlphaFoldDB" id="A0A5J9VD26"/>
<dbReference type="PANTHER" id="PTHR33091:SF92">
    <property type="entry name" value="OS02G0124300 PROTEIN"/>
    <property type="match status" value="1"/>
</dbReference>
<reference evidence="4 5" key="1">
    <citation type="journal article" date="2019" name="Sci. Rep.">
        <title>A high-quality genome of Eragrostis curvula grass provides insights into Poaceae evolution and supports new strategies to enhance forage quality.</title>
        <authorList>
            <person name="Carballo J."/>
            <person name="Santos B.A.C.M."/>
            <person name="Zappacosta D."/>
            <person name="Garbus I."/>
            <person name="Selva J.P."/>
            <person name="Gallo C.A."/>
            <person name="Diaz A."/>
            <person name="Albertini E."/>
            <person name="Caccamo M."/>
            <person name="Echenique V."/>
        </authorList>
    </citation>
    <scope>NUCLEOTIDE SEQUENCE [LARGE SCALE GENOMIC DNA]</scope>
    <source>
        <strain evidence="5">cv. Victoria</strain>
        <tissue evidence="4">Leaf</tissue>
    </source>
</reference>
<dbReference type="EMBL" id="RWGY01000011">
    <property type="protein sequence ID" value="TVU33598.1"/>
    <property type="molecule type" value="Genomic_DNA"/>
</dbReference>
<dbReference type="SUPFAM" id="SSF54654">
    <property type="entry name" value="CI-2 family of serine protease inhibitors"/>
    <property type="match status" value="1"/>
</dbReference>
<proteinExistence type="inferred from homology"/>
<comment type="caution">
    <text evidence="4">The sequence shown here is derived from an EMBL/GenBank/DDBJ whole genome shotgun (WGS) entry which is preliminary data.</text>
</comment>
<dbReference type="GO" id="GO:0009611">
    <property type="term" value="P:response to wounding"/>
    <property type="evidence" value="ECO:0007669"/>
    <property type="project" value="InterPro"/>
</dbReference>
<dbReference type="OrthoDB" id="580986at2759"/>
<gene>
    <name evidence="4" type="ORF">EJB05_25423</name>
</gene>
<evidence type="ECO:0000256" key="1">
    <source>
        <dbReference type="ARBA" id="ARBA00008210"/>
    </source>
</evidence>
<protein>
    <submittedName>
        <fullName evidence="4">Uncharacterized protein</fullName>
    </submittedName>
</protein>
<evidence type="ECO:0000256" key="3">
    <source>
        <dbReference type="ARBA" id="ARBA00022900"/>
    </source>
</evidence>
<evidence type="ECO:0000313" key="4">
    <source>
        <dbReference type="EMBL" id="TVU33598.1"/>
    </source>
</evidence>
<dbReference type="Proteomes" id="UP000324897">
    <property type="component" value="Chromosome 1"/>
</dbReference>